<dbReference type="InterPro" id="IPR001296">
    <property type="entry name" value="Glyco_trans_1"/>
</dbReference>
<feature type="domain" description="Glycosyltransferase subfamily 4-like N-terminal" evidence="2">
    <location>
        <begin position="27"/>
        <end position="204"/>
    </location>
</feature>
<dbReference type="AlphaFoldDB" id="A0A831TAW2"/>
<reference evidence="3" key="1">
    <citation type="journal article" date="2020" name="mSystems">
        <title>Genome- and Community-Level Interaction Insights into Carbon Utilization and Element Cycling Functions of Hydrothermarchaeota in Hydrothermal Sediment.</title>
        <authorList>
            <person name="Zhou Z."/>
            <person name="Liu Y."/>
            <person name="Xu W."/>
            <person name="Pan J."/>
            <person name="Luo Z.H."/>
            <person name="Li M."/>
        </authorList>
    </citation>
    <scope>NUCLEOTIDE SEQUENCE [LARGE SCALE GENOMIC DNA]</scope>
    <source>
        <strain evidence="3">SpSt-210</strain>
    </source>
</reference>
<dbReference type="Pfam" id="PF00534">
    <property type="entry name" value="Glycos_transf_1"/>
    <property type="match status" value="1"/>
</dbReference>
<dbReference type="SUPFAM" id="SSF53756">
    <property type="entry name" value="UDP-Glycosyltransferase/glycogen phosphorylase"/>
    <property type="match status" value="1"/>
</dbReference>
<keyword evidence="3" id="KW-0808">Transferase</keyword>
<proteinExistence type="predicted"/>
<evidence type="ECO:0000313" key="3">
    <source>
        <dbReference type="EMBL" id="HEG90467.1"/>
    </source>
</evidence>
<feature type="domain" description="Glycosyl transferase family 1" evidence="1">
    <location>
        <begin position="217"/>
        <end position="389"/>
    </location>
</feature>
<dbReference type="CDD" id="cd03800">
    <property type="entry name" value="GT4_sucrose_synthase"/>
    <property type="match status" value="1"/>
</dbReference>
<evidence type="ECO:0000259" key="2">
    <source>
        <dbReference type="Pfam" id="PF13439"/>
    </source>
</evidence>
<protein>
    <submittedName>
        <fullName evidence="3">Glycosyltransferase family 1 protein</fullName>
    </submittedName>
</protein>
<dbReference type="PANTHER" id="PTHR45947:SF3">
    <property type="entry name" value="SULFOQUINOVOSYL TRANSFERASE SQD2"/>
    <property type="match status" value="1"/>
</dbReference>
<dbReference type="Pfam" id="PF13439">
    <property type="entry name" value="Glyco_transf_4"/>
    <property type="match status" value="1"/>
</dbReference>
<gene>
    <name evidence="3" type="ORF">ENP34_03360</name>
</gene>
<dbReference type="InterPro" id="IPR050194">
    <property type="entry name" value="Glycosyltransferase_grp1"/>
</dbReference>
<evidence type="ECO:0000259" key="1">
    <source>
        <dbReference type="Pfam" id="PF00534"/>
    </source>
</evidence>
<dbReference type="Gene3D" id="3.40.50.2000">
    <property type="entry name" value="Glycogen Phosphorylase B"/>
    <property type="match status" value="2"/>
</dbReference>
<accession>A0A831TAW2</accession>
<organism evidence="3">
    <name type="scientific">Thermorudis peleae</name>
    <dbReference type="NCBI Taxonomy" id="1382356"/>
    <lineage>
        <taxon>Bacteria</taxon>
        <taxon>Pseudomonadati</taxon>
        <taxon>Thermomicrobiota</taxon>
        <taxon>Thermomicrobia</taxon>
        <taxon>Thermomicrobia incertae sedis</taxon>
        <taxon>Thermorudis</taxon>
    </lineage>
</organism>
<sequence length="446" mass="49439">MYEYVRRIAFISEHASPAASLGGEDAGGQNVYVDDLSRHLSRLGYAVDIFTRRTSPDQPVILDWAPGVRIVHLDAGPPCPVAKDQLWCWMPELRDAFLRFLAERHAWYDLIHAHFWMSGWVALELKRRLGIPVVQTFHALGQTKRRHQGEADTSPPARLAVEHAIVQQADRLIAQCPAERQELIHGYGASSKRITMLPAGVDTELFHPVDQAQARLRVGLDPSEPVVVYVGRILPRKDVRNVLRAVALLVRRLGQPARLLVVGGETPEPDPQATPELGALQRLAAELGIIDRVIFTGRRPRSELAWYYGAGDVAVTTPWYEPFGLTPLEAMACGRPVIGSAVGGISFTVQPGVTGFLVPPRDPEALAWRLGQLLVEPNLRARMGDAARLRVEREFTWERAARQTALVYEQVLAEAGTPPLTPGVDERPHRLSKVHGLHRRVVHGVG</sequence>
<name>A0A831TAW2_9BACT</name>
<comment type="caution">
    <text evidence="3">The sequence shown here is derived from an EMBL/GenBank/DDBJ whole genome shotgun (WGS) entry which is preliminary data.</text>
</comment>
<dbReference type="InterPro" id="IPR028098">
    <property type="entry name" value="Glyco_trans_4-like_N"/>
</dbReference>
<dbReference type="GO" id="GO:0016757">
    <property type="term" value="F:glycosyltransferase activity"/>
    <property type="evidence" value="ECO:0007669"/>
    <property type="project" value="InterPro"/>
</dbReference>
<dbReference type="PANTHER" id="PTHR45947">
    <property type="entry name" value="SULFOQUINOVOSYL TRANSFERASE SQD2"/>
    <property type="match status" value="1"/>
</dbReference>
<dbReference type="EMBL" id="DSIY01000075">
    <property type="protein sequence ID" value="HEG90467.1"/>
    <property type="molecule type" value="Genomic_DNA"/>
</dbReference>